<dbReference type="OrthoDB" id="1470350at2759"/>
<dbReference type="AlphaFoldDB" id="E2BIC6"/>
<evidence type="ECO:0000256" key="12">
    <source>
        <dbReference type="ARBA" id="ARBA00023033"/>
    </source>
</evidence>
<feature type="binding site" description="axial binding residue" evidence="14">
    <location>
        <position position="155"/>
    </location>
    <ligand>
        <name>heme</name>
        <dbReference type="ChEBI" id="CHEBI:30413"/>
    </ligand>
    <ligandPart>
        <name>Fe</name>
        <dbReference type="ChEBI" id="CHEBI:18248"/>
    </ligandPart>
</feature>
<dbReference type="InterPro" id="IPR002401">
    <property type="entry name" value="Cyt_P450_E_grp-I"/>
</dbReference>
<dbReference type="Proteomes" id="UP000008237">
    <property type="component" value="Unassembled WGS sequence"/>
</dbReference>
<protein>
    <submittedName>
        <fullName evidence="16">Cytochrome P450 4C1</fullName>
    </submittedName>
</protein>
<evidence type="ECO:0000256" key="8">
    <source>
        <dbReference type="ARBA" id="ARBA00022824"/>
    </source>
</evidence>
<evidence type="ECO:0000313" key="16">
    <source>
        <dbReference type="EMBL" id="EFN84514.1"/>
    </source>
</evidence>
<evidence type="ECO:0000256" key="11">
    <source>
        <dbReference type="ARBA" id="ARBA00023004"/>
    </source>
</evidence>
<dbReference type="Pfam" id="PF00067">
    <property type="entry name" value="p450"/>
    <property type="match status" value="1"/>
</dbReference>
<keyword evidence="6 14" id="KW-0349">Heme</keyword>
<dbReference type="PANTHER" id="PTHR24291">
    <property type="entry name" value="CYTOCHROME P450 FAMILY 4"/>
    <property type="match status" value="1"/>
</dbReference>
<organism evidence="17">
    <name type="scientific">Harpegnathos saltator</name>
    <name type="common">Jerdon's jumping ant</name>
    <dbReference type="NCBI Taxonomy" id="610380"/>
    <lineage>
        <taxon>Eukaryota</taxon>
        <taxon>Metazoa</taxon>
        <taxon>Ecdysozoa</taxon>
        <taxon>Arthropoda</taxon>
        <taxon>Hexapoda</taxon>
        <taxon>Insecta</taxon>
        <taxon>Pterygota</taxon>
        <taxon>Neoptera</taxon>
        <taxon>Endopterygota</taxon>
        <taxon>Hymenoptera</taxon>
        <taxon>Apocrita</taxon>
        <taxon>Aculeata</taxon>
        <taxon>Formicoidea</taxon>
        <taxon>Formicidae</taxon>
        <taxon>Ponerinae</taxon>
        <taxon>Ponerini</taxon>
        <taxon>Harpegnathos</taxon>
    </lineage>
</organism>
<evidence type="ECO:0000256" key="4">
    <source>
        <dbReference type="ARBA" id="ARBA00004406"/>
    </source>
</evidence>
<dbReference type="EMBL" id="GL448504">
    <property type="protein sequence ID" value="EFN84514.1"/>
    <property type="molecule type" value="Genomic_DNA"/>
</dbReference>
<dbReference type="Gene3D" id="1.10.630.10">
    <property type="entry name" value="Cytochrome P450"/>
    <property type="match status" value="1"/>
</dbReference>
<proteinExistence type="inferred from homology"/>
<comment type="function">
    <text evidence="2">May be involved in the metabolism of insect hormones and in the breakdown of synthetic insecticides.</text>
</comment>
<dbReference type="PROSITE" id="PS00086">
    <property type="entry name" value="CYTOCHROME_P450"/>
    <property type="match status" value="1"/>
</dbReference>
<dbReference type="GO" id="GO:0005506">
    <property type="term" value="F:iron ion binding"/>
    <property type="evidence" value="ECO:0007669"/>
    <property type="project" value="InterPro"/>
</dbReference>
<name>E2BIC6_HARSA</name>
<evidence type="ECO:0000256" key="9">
    <source>
        <dbReference type="ARBA" id="ARBA00022848"/>
    </source>
</evidence>
<evidence type="ECO:0000256" key="15">
    <source>
        <dbReference type="RuleBase" id="RU000461"/>
    </source>
</evidence>
<gene>
    <name evidence="16" type="ORF">EAI_07339</name>
</gene>
<dbReference type="SUPFAM" id="SSF48264">
    <property type="entry name" value="Cytochrome P450"/>
    <property type="match status" value="1"/>
</dbReference>
<dbReference type="GO" id="GO:0004497">
    <property type="term" value="F:monooxygenase activity"/>
    <property type="evidence" value="ECO:0007669"/>
    <property type="project" value="UniProtKB-KW"/>
</dbReference>
<dbReference type="InterPro" id="IPR036396">
    <property type="entry name" value="Cyt_P450_sf"/>
</dbReference>
<dbReference type="PANTHER" id="PTHR24291:SF189">
    <property type="entry name" value="CYTOCHROME P450 4C3-RELATED"/>
    <property type="match status" value="1"/>
</dbReference>
<keyword evidence="10 15" id="KW-0560">Oxidoreductase</keyword>
<reference evidence="16 17" key="1">
    <citation type="journal article" date="2010" name="Science">
        <title>Genomic comparison of the ants Camponotus floridanus and Harpegnathos saltator.</title>
        <authorList>
            <person name="Bonasio R."/>
            <person name="Zhang G."/>
            <person name="Ye C."/>
            <person name="Mutti N.S."/>
            <person name="Fang X."/>
            <person name="Qin N."/>
            <person name="Donahue G."/>
            <person name="Yang P."/>
            <person name="Li Q."/>
            <person name="Li C."/>
            <person name="Zhang P."/>
            <person name="Huang Z."/>
            <person name="Berger S.L."/>
            <person name="Reinberg D."/>
            <person name="Wang J."/>
            <person name="Liebig J."/>
        </authorList>
    </citation>
    <scope>NUCLEOTIDE SEQUENCE [LARGE SCALE GENOMIC DNA]</scope>
    <source>
        <strain evidence="16 17">R22 G/1</strain>
    </source>
</reference>
<keyword evidence="8" id="KW-0256">Endoplasmic reticulum</keyword>
<dbReference type="GO" id="GO:0005789">
    <property type="term" value="C:endoplasmic reticulum membrane"/>
    <property type="evidence" value="ECO:0007669"/>
    <property type="project" value="UniProtKB-SubCell"/>
</dbReference>
<keyword evidence="13" id="KW-0472">Membrane</keyword>
<keyword evidence="9" id="KW-0492">Microsome</keyword>
<keyword evidence="7 14" id="KW-0479">Metal-binding</keyword>
<evidence type="ECO:0000256" key="1">
    <source>
        <dbReference type="ARBA" id="ARBA00001971"/>
    </source>
</evidence>
<evidence type="ECO:0000256" key="10">
    <source>
        <dbReference type="ARBA" id="ARBA00023002"/>
    </source>
</evidence>
<keyword evidence="12 15" id="KW-0503">Monooxygenase</keyword>
<dbReference type="GO" id="GO:0016705">
    <property type="term" value="F:oxidoreductase activity, acting on paired donors, with incorporation or reduction of molecular oxygen"/>
    <property type="evidence" value="ECO:0007669"/>
    <property type="project" value="InterPro"/>
</dbReference>
<evidence type="ECO:0000256" key="7">
    <source>
        <dbReference type="ARBA" id="ARBA00022723"/>
    </source>
</evidence>
<dbReference type="InterPro" id="IPR001128">
    <property type="entry name" value="Cyt_P450"/>
</dbReference>
<dbReference type="PRINTS" id="PR00463">
    <property type="entry name" value="EP450I"/>
</dbReference>
<evidence type="ECO:0000256" key="2">
    <source>
        <dbReference type="ARBA" id="ARBA00003690"/>
    </source>
</evidence>
<dbReference type="InterPro" id="IPR017972">
    <property type="entry name" value="Cyt_P450_CS"/>
</dbReference>
<dbReference type="PRINTS" id="PR00385">
    <property type="entry name" value="P450"/>
</dbReference>
<evidence type="ECO:0000256" key="14">
    <source>
        <dbReference type="PIRSR" id="PIRSR602401-1"/>
    </source>
</evidence>
<dbReference type="InParanoid" id="E2BIC6"/>
<comment type="cofactor">
    <cofactor evidence="1 14">
        <name>heme</name>
        <dbReference type="ChEBI" id="CHEBI:30413"/>
    </cofactor>
</comment>
<accession>E2BIC6</accession>
<evidence type="ECO:0000256" key="6">
    <source>
        <dbReference type="ARBA" id="ARBA00022617"/>
    </source>
</evidence>
<evidence type="ECO:0000256" key="3">
    <source>
        <dbReference type="ARBA" id="ARBA00004174"/>
    </source>
</evidence>
<evidence type="ECO:0000313" key="17">
    <source>
        <dbReference type="Proteomes" id="UP000008237"/>
    </source>
</evidence>
<dbReference type="InterPro" id="IPR050196">
    <property type="entry name" value="Cytochrome_P450_Monoox"/>
</dbReference>
<sequence length="212" mass="24810">MLTMEDLKSQLNTFIFASYDTTATTLCWALYCLGNNLDHQEKVHKELEEVFQDSQEPASVMQLSQLKYLDRVMKESIRLYPTVPSIARKIRDNINIDDWVIPKDSTVLVSIMLLHRNPAVWPNPLKFDPDRFLPENMRYMHPYSFIPFSTGPRNCIGQRFALLEEKIILTAILRKWRVKSVDTPAEITLFDGAVLRPYQQIIRMHLSPRKEK</sequence>
<evidence type="ECO:0000256" key="13">
    <source>
        <dbReference type="ARBA" id="ARBA00023136"/>
    </source>
</evidence>
<comment type="subcellular location">
    <subcellularLocation>
        <location evidence="4">Endoplasmic reticulum membrane</location>
        <topology evidence="4">Peripheral membrane protein</topology>
    </subcellularLocation>
    <subcellularLocation>
        <location evidence="3">Microsome membrane</location>
        <topology evidence="3">Peripheral membrane protein</topology>
    </subcellularLocation>
</comment>
<dbReference type="GO" id="GO:0020037">
    <property type="term" value="F:heme binding"/>
    <property type="evidence" value="ECO:0007669"/>
    <property type="project" value="InterPro"/>
</dbReference>
<keyword evidence="11 14" id="KW-0408">Iron</keyword>
<evidence type="ECO:0000256" key="5">
    <source>
        <dbReference type="ARBA" id="ARBA00010617"/>
    </source>
</evidence>
<comment type="similarity">
    <text evidence="5 15">Belongs to the cytochrome P450 family.</text>
</comment>
<dbReference type="OMA" id="MIFAGNE"/>
<keyword evidence="17" id="KW-1185">Reference proteome</keyword>